<dbReference type="PANTHER" id="PTHR20919">
    <property type="entry name" value="HOMOSERINE O-SUCCINYLTRANSFERASE"/>
    <property type="match status" value="1"/>
</dbReference>
<dbReference type="Gene3D" id="3.40.50.880">
    <property type="match status" value="1"/>
</dbReference>
<name>A0AA48LZC5_9ZZZZ</name>
<dbReference type="EMBL" id="OY288114">
    <property type="protein sequence ID" value="CAJ0868434.1"/>
    <property type="molecule type" value="Genomic_DNA"/>
</dbReference>
<dbReference type="AlphaFoldDB" id="A0AA48LZC5"/>
<dbReference type="HAMAP" id="MF_00295">
    <property type="entry name" value="MetA_acyltransf"/>
    <property type="match status" value="1"/>
</dbReference>
<keyword evidence="2 4" id="KW-0808">Transferase</keyword>
<organism evidence="4">
    <name type="scientific">freshwater sediment metagenome</name>
    <dbReference type="NCBI Taxonomy" id="556182"/>
    <lineage>
        <taxon>unclassified sequences</taxon>
        <taxon>metagenomes</taxon>
        <taxon>ecological metagenomes</taxon>
    </lineage>
</organism>
<dbReference type="GO" id="GO:0008652">
    <property type="term" value="P:amino acid biosynthetic process"/>
    <property type="evidence" value="ECO:0007669"/>
    <property type="project" value="UniProtKB-KW"/>
</dbReference>
<dbReference type="InterPro" id="IPR033752">
    <property type="entry name" value="MetA_family"/>
</dbReference>
<reference evidence="4" key="1">
    <citation type="submission" date="2023-07" db="EMBL/GenBank/DDBJ databases">
        <authorList>
            <person name="Pelsma A.J. K."/>
        </authorList>
    </citation>
    <scope>NUCLEOTIDE SEQUENCE</scope>
</reference>
<keyword evidence="1" id="KW-0028">Amino-acid biosynthesis</keyword>
<dbReference type="PANTHER" id="PTHR20919:SF0">
    <property type="entry name" value="HOMOSERINE O-SUCCINYLTRANSFERASE"/>
    <property type="match status" value="1"/>
</dbReference>
<proteinExistence type="inferred from homology"/>
<evidence type="ECO:0000256" key="1">
    <source>
        <dbReference type="ARBA" id="ARBA00022605"/>
    </source>
</evidence>
<dbReference type="EC" id="2.3.1.46" evidence="4"/>
<dbReference type="Pfam" id="PF04204">
    <property type="entry name" value="HTS"/>
    <property type="match status" value="1"/>
</dbReference>
<dbReference type="EC" id="2.3.1.31" evidence="4"/>
<dbReference type="InterPro" id="IPR029062">
    <property type="entry name" value="Class_I_gatase-like"/>
</dbReference>
<dbReference type="SUPFAM" id="SSF52317">
    <property type="entry name" value="Class I glutamine amidotransferase-like"/>
    <property type="match status" value="1"/>
</dbReference>
<evidence type="ECO:0000256" key="3">
    <source>
        <dbReference type="ARBA" id="ARBA00023315"/>
    </source>
</evidence>
<dbReference type="GO" id="GO:0004414">
    <property type="term" value="F:homoserine O-acetyltransferase activity"/>
    <property type="evidence" value="ECO:0007669"/>
    <property type="project" value="UniProtKB-EC"/>
</dbReference>
<sequence length="307" mass="34898">MTRPLEIAIVNNMPDAALAATNLQFSRLVRKGARGRVYRWRCYTLPGLPRGDDARRYLARGHEDIEALYRRGADALIVTGCEPRAARLSDEPYWPHIARLVDWARHHTISTVWSCLAAHAAVLHLAGVERVPAAKKVSGVYRFRRFDADWALHDSAEVVVPHSRYNGLPRQELERHGFYIGSSAAKVGVDMFWRAEPSLFVFLQGHPEYDADSLLREYRRDVIRFLDGQRTDYPAIPENFFSASTREKLKLLEAAIERRTEANATARLAEILANEQCVASWSDGAVKLFRDWLTTVVERAGDRRESA</sequence>
<evidence type="ECO:0000313" key="4">
    <source>
        <dbReference type="EMBL" id="CAJ0868434.1"/>
    </source>
</evidence>
<gene>
    <name evidence="4" type="primary">metA</name>
    <name evidence="4" type="ORF">AMST5_02045</name>
</gene>
<dbReference type="GO" id="GO:0008899">
    <property type="term" value="F:homoserine O-succinyltransferase activity"/>
    <property type="evidence" value="ECO:0007669"/>
    <property type="project" value="UniProtKB-EC"/>
</dbReference>
<accession>A0AA48LZC5</accession>
<keyword evidence="3 4" id="KW-0012">Acyltransferase</keyword>
<protein>
    <submittedName>
        <fullName evidence="4">Homoserine O-succinyltransferase</fullName>
        <ecNumber evidence="4">2.3.1.31</ecNumber>
        <ecNumber evidence="4">2.3.1.46</ecNumber>
    </submittedName>
</protein>
<evidence type="ECO:0000256" key="2">
    <source>
        <dbReference type="ARBA" id="ARBA00022679"/>
    </source>
</evidence>